<accession>A0A6B9F0N9</accession>
<organism evidence="2 3">
    <name type="scientific">Haloplanus rallus</name>
    <dbReference type="NCBI Taxonomy" id="1816183"/>
    <lineage>
        <taxon>Archaea</taxon>
        <taxon>Methanobacteriati</taxon>
        <taxon>Methanobacteriota</taxon>
        <taxon>Stenosarchaea group</taxon>
        <taxon>Halobacteria</taxon>
        <taxon>Halobacteriales</taxon>
        <taxon>Haloferacaceae</taxon>
        <taxon>Haloplanus</taxon>
    </lineage>
</organism>
<evidence type="ECO:0000313" key="3">
    <source>
        <dbReference type="Proteomes" id="UP000428325"/>
    </source>
</evidence>
<dbReference type="OrthoDB" id="156248at2157"/>
<dbReference type="RefSeq" id="WP_157688003.1">
    <property type="nucleotide sequence ID" value="NZ_CP034345.1"/>
</dbReference>
<keyword evidence="3" id="KW-1185">Reference proteome</keyword>
<dbReference type="InterPro" id="IPR025187">
    <property type="entry name" value="DUF4112"/>
</dbReference>
<evidence type="ECO:0000256" key="1">
    <source>
        <dbReference type="SAM" id="MobiDB-lite"/>
    </source>
</evidence>
<proteinExistence type="predicted"/>
<protein>
    <submittedName>
        <fullName evidence="2">DUF4112 domain-containing protein</fullName>
    </submittedName>
</protein>
<dbReference type="PANTHER" id="PTHR35519:SF2">
    <property type="entry name" value="PH DOMAIN PROTEIN"/>
    <property type="match status" value="1"/>
</dbReference>
<name>A0A6B9F0N9_9EURY</name>
<dbReference type="KEGG" id="hra:EI982_02665"/>
<feature type="region of interest" description="Disordered" evidence="1">
    <location>
        <begin position="134"/>
        <end position="153"/>
    </location>
</feature>
<dbReference type="AlphaFoldDB" id="A0A6B9F0N9"/>
<dbReference type="Proteomes" id="UP000428325">
    <property type="component" value="Chromosome"/>
</dbReference>
<dbReference type="GeneID" id="99244786"/>
<gene>
    <name evidence="2" type="ORF">EI982_02665</name>
</gene>
<reference evidence="2 3" key="1">
    <citation type="submission" date="2018-12" db="EMBL/GenBank/DDBJ databases">
        <title>Complete genome sequence of Haloplanus rallus MBLA0036.</title>
        <authorList>
            <person name="Nam Y.-d."/>
            <person name="Kang J."/>
            <person name="Chung W.-H."/>
            <person name="Park Y.S."/>
        </authorList>
    </citation>
    <scope>NUCLEOTIDE SEQUENCE [LARGE SCALE GENOMIC DNA]</scope>
    <source>
        <strain evidence="2 3">MBLA0036</strain>
    </source>
</reference>
<dbReference type="PANTHER" id="PTHR35519">
    <property type="entry name" value="MEMBRANE PROTEINS"/>
    <property type="match status" value="1"/>
</dbReference>
<dbReference type="EMBL" id="CP034345">
    <property type="protein sequence ID" value="QGX93766.1"/>
    <property type="molecule type" value="Genomic_DNA"/>
</dbReference>
<sequence>MPADFESRFDVDYEGELPASLDETALKRMETVAYILDESVRVPGIGFRIGIDPVLGALPVAGDVVSGAFSLYIVAESAHLGVTFTTLVEMLANITIDVAGGSIPYVGTVIDALWKANKRNVALALEDLAEVVETDGSGDRTGGGVEIPVEPDN</sequence>
<dbReference type="Pfam" id="PF13430">
    <property type="entry name" value="DUF4112"/>
    <property type="match status" value="1"/>
</dbReference>
<evidence type="ECO:0000313" key="2">
    <source>
        <dbReference type="EMBL" id="QGX93766.1"/>
    </source>
</evidence>